<feature type="region of interest" description="Disordered" evidence="6">
    <location>
        <begin position="468"/>
        <end position="488"/>
    </location>
</feature>
<evidence type="ECO:0000313" key="8">
    <source>
        <dbReference type="Proteomes" id="UP001194468"/>
    </source>
</evidence>
<evidence type="ECO:0000256" key="1">
    <source>
        <dbReference type="ARBA" id="ARBA00009183"/>
    </source>
</evidence>
<dbReference type="GO" id="GO:0050661">
    <property type="term" value="F:NADP binding"/>
    <property type="evidence" value="ECO:0007669"/>
    <property type="project" value="InterPro"/>
</dbReference>
<dbReference type="Gene3D" id="3.50.50.60">
    <property type="entry name" value="FAD/NAD(P)-binding domain"/>
    <property type="match status" value="2"/>
</dbReference>
<name>A0AAD4C442_BOLED</name>
<evidence type="ECO:0000256" key="3">
    <source>
        <dbReference type="ARBA" id="ARBA00022827"/>
    </source>
</evidence>
<dbReference type="Pfam" id="PF00743">
    <property type="entry name" value="FMO-like"/>
    <property type="match status" value="2"/>
</dbReference>
<keyword evidence="8" id="KW-1185">Reference proteome</keyword>
<keyword evidence="4" id="KW-0521">NADP</keyword>
<accession>A0AAD4C442</accession>
<comment type="similarity">
    <text evidence="1">Belongs to the FMO family.</text>
</comment>
<keyword evidence="5" id="KW-0560">Oxidoreductase</keyword>
<dbReference type="InterPro" id="IPR036188">
    <property type="entry name" value="FAD/NAD-bd_sf"/>
</dbReference>
<reference evidence="7" key="1">
    <citation type="submission" date="2019-10" db="EMBL/GenBank/DDBJ databases">
        <authorList>
            <consortium name="DOE Joint Genome Institute"/>
            <person name="Kuo A."/>
            <person name="Miyauchi S."/>
            <person name="Kiss E."/>
            <person name="Drula E."/>
            <person name="Kohler A."/>
            <person name="Sanchez-Garcia M."/>
            <person name="Andreopoulos B."/>
            <person name="Barry K.W."/>
            <person name="Bonito G."/>
            <person name="Buee M."/>
            <person name="Carver A."/>
            <person name="Chen C."/>
            <person name="Cichocki N."/>
            <person name="Clum A."/>
            <person name="Culley D."/>
            <person name="Crous P.W."/>
            <person name="Fauchery L."/>
            <person name="Girlanda M."/>
            <person name="Hayes R."/>
            <person name="Keri Z."/>
            <person name="LaButti K."/>
            <person name="Lipzen A."/>
            <person name="Lombard V."/>
            <person name="Magnuson J."/>
            <person name="Maillard F."/>
            <person name="Morin E."/>
            <person name="Murat C."/>
            <person name="Nolan M."/>
            <person name="Ohm R."/>
            <person name="Pangilinan J."/>
            <person name="Pereira M."/>
            <person name="Perotto S."/>
            <person name="Peter M."/>
            <person name="Riley R."/>
            <person name="Sitrit Y."/>
            <person name="Stielow B."/>
            <person name="Szollosi G."/>
            <person name="Zifcakova L."/>
            <person name="Stursova M."/>
            <person name="Spatafora J.W."/>
            <person name="Tedersoo L."/>
            <person name="Vaario L.-M."/>
            <person name="Yamada A."/>
            <person name="Yan M."/>
            <person name="Wang P."/>
            <person name="Xu J."/>
            <person name="Bruns T."/>
            <person name="Baldrian P."/>
            <person name="Vilgalys R."/>
            <person name="Henrissat B."/>
            <person name="Grigoriev I.V."/>
            <person name="Hibbett D."/>
            <person name="Nagy L.G."/>
            <person name="Martin F.M."/>
        </authorList>
    </citation>
    <scope>NUCLEOTIDE SEQUENCE</scope>
    <source>
        <strain evidence="7">BED1</strain>
    </source>
</reference>
<proteinExistence type="inferred from homology"/>
<dbReference type="GO" id="GO:0050660">
    <property type="term" value="F:flavin adenine dinucleotide binding"/>
    <property type="evidence" value="ECO:0007669"/>
    <property type="project" value="InterPro"/>
</dbReference>
<evidence type="ECO:0000256" key="4">
    <source>
        <dbReference type="ARBA" id="ARBA00022857"/>
    </source>
</evidence>
<evidence type="ECO:0008006" key="9">
    <source>
        <dbReference type="Google" id="ProtNLM"/>
    </source>
</evidence>
<dbReference type="InterPro" id="IPR020946">
    <property type="entry name" value="Flavin_mOase-like"/>
</dbReference>
<dbReference type="EMBL" id="WHUW01000004">
    <property type="protein sequence ID" value="KAF8447886.1"/>
    <property type="molecule type" value="Genomic_DNA"/>
</dbReference>
<evidence type="ECO:0000256" key="5">
    <source>
        <dbReference type="ARBA" id="ARBA00023002"/>
    </source>
</evidence>
<keyword evidence="3" id="KW-0274">FAD</keyword>
<organism evidence="7 8">
    <name type="scientific">Boletus edulis BED1</name>
    <dbReference type="NCBI Taxonomy" id="1328754"/>
    <lineage>
        <taxon>Eukaryota</taxon>
        <taxon>Fungi</taxon>
        <taxon>Dikarya</taxon>
        <taxon>Basidiomycota</taxon>
        <taxon>Agaricomycotina</taxon>
        <taxon>Agaricomycetes</taxon>
        <taxon>Agaricomycetidae</taxon>
        <taxon>Boletales</taxon>
        <taxon>Boletineae</taxon>
        <taxon>Boletaceae</taxon>
        <taxon>Boletoideae</taxon>
        <taxon>Boletus</taxon>
    </lineage>
</organism>
<comment type="caution">
    <text evidence="7">The sequence shown here is derived from an EMBL/GenBank/DDBJ whole genome shotgun (WGS) entry which is preliminary data.</text>
</comment>
<dbReference type="InterPro" id="IPR000960">
    <property type="entry name" value="Flavin_mOase"/>
</dbReference>
<reference evidence="7" key="2">
    <citation type="journal article" date="2020" name="Nat. Commun.">
        <title>Large-scale genome sequencing of mycorrhizal fungi provides insights into the early evolution of symbiotic traits.</title>
        <authorList>
            <person name="Miyauchi S."/>
            <person name="Kiss E."/>
            <person name="Kuo A."/>
            <person name="Drula E."/>
            <person name="Kohler A."/>
            <person name="Sanchez-Garcia M."/>
            <person name="Morin E."/>
            <person name="Andreopoulos B."/>
            <person name="Barry K.W."/>
            <person name="Bonito G."/>
            <person name="Buee M."/>
            <person name="Carver A."/>
            <person name="Chen C."/>
            <person name="Cichocki N."/>
            <person name="Clum A."/>
            <person name="Culley D."/>
            <person name="Crous P.W."/>
            <person name="Fauchery L."/>
            <person name="Girlanda M."/>
            <person name="Hayes R.D."/>
            <person name="Keri Z."/>
            <person name="LaButti K."/>
            <person name="Lipzen A."/>
            <person name="Lombard V."/>
            <person name="Magnuson J."/>
            <person name="Maillard F."/>
            <person name="Murat C."/>
            <person name="Nolan M."/>
            <person name="Ohm R.A."/>
            <person name="Pangilinan J."/>
            <person name="Pereira M.F."/>
            <person name="Perotto S."/>
            <person name="Peter M."/>
            <person name="Pfister S."/>
            <person name="Riley R."/>
            <person name="Sitrit Y."/>
            <person name="Stielow J.B."/>
            <person name="Szollosi G."/>
            <person name="Zifcakova L."/>
            <person name="Stursova M."/>
            <person name="Spatafora J.W."/>
            <person name="Tedersoo L."/>
            <person name="Vaario L.M."/>
            <person name="Yamada A."/>
            <person name="Yan M."/>
            <person name="Wang P."/>
            <person name="Xu J."/>
            <person name="Bruns T."/>
            <person name="Baldrian P."/>
            <person name="Vilgalys R."/>
            <person name="Dunand C."/>
            <person name="Henrissat B."/>
            <person name="Grigoriev I.V."/>
            <person name="Hibbett D."/>
            <person name="Nagy L.G."/>
            <person name="Martin F.M."/>
        </authorList>
    </citation>
    <scope>NUCLEOTIDE SEQUENCE</scope>
    <source>
        <strain evidence="7">BED1</strain>
    </source>
</reference>
<dbReference type="PANTHER" id="PTHR23023">
    <property type="entry name" value="DIMETHYLANILINE MONOOXYGENASE"/>
    <property type="match status" value="1"/>
</dbReference>
<dbReference type="SUPFAM" id="SSF51905">
    <property type="entry name" value="FAD/NAD(P)-binding domain"/>
    <property type="match status" value="1"/>
</dbReference>
<evidence type="ECO:0000256" key="2">
    <source>
        <dbReference type="ARBA" id="ARBA00022630"/>
    </source>
</evidence>
<evidence type="ECO:0000256" key="6">
    <source>
        <dbReference type="SAM" id="MobiDB-lite"/>
    </source>
</evidence>
<evidence type="ECO:0000313" key="7">
    <source>
        <dbReference type="EMBL" id="KAF8447886.1"/>
    </source>
</evidence>
<sequence length="488" mass="55043">MMNCQANHTPSKRICVIGAGAASLAVLKYLSQTSYFQSGSWSVIAYESRSKVGGIWCPAPPTDNPPLTPLYDSLTTNLPHPVMGYTEYPFPPSTPLFPVAATVQTYLESYASHFNLIPLIRFNVTVTHATWIRNHWRVTISTGEALEFDNLVVANGHYRLPNVPDIPGLDHWITTNMASHSAWYRRPLEFGRKILVVGGGPSGKDIAGEMRNHVRTVIHSVSGSVSQDDGLFKQRGRPLRFYDDGRVLFEQGIIEENIDHCILATGFQMDLPFFDDDTIRIGNVPLHPPLPPDLYNSRYHIFPLAKYLFPLQSHYPVCSVAFMTLLYRVVPFPIAEAQARAIVRAFADPASLDLEQEADRVLSRSRALIAAGASSPVQLAKAWRVCEAEQWDYRDELFAYAAESGDCPATKVTAWEKEMYANKFILRTAWVELEKENESQRWVEGIGEGGIQEWVEMMYRLLRYARDSEEPGEQRREFNEPSRQGSKA</sequence>
<dbReference type="InterPro" id="IPR050346">
    <property type="entry name" value="FMO-like"/>
</dbReference>
<gene>
    <name evidence="7" type="ORF">L210DRAFT_3473010</name>
</gene>
<dbReference type="Proteomes" id="UP001194468">
    <property type="component" value="Unassembled WGS sequence"/>
</dbReference>
<dbReference type="AlphaFoldDB" id="A0AAD4C442"/>
<feature type="compositionally biased region" description="Basic and acidic residues" evidence="6">
    <location>
        <begin position="468"/>
        <end position="480"/>
    </location>
</feature>
<dbReference type="PRINTS" id="PR00370">
    <property type="entry name" value="FMOXYGENASE"/>
</dbReference>
<keyword evidence="2" id="KW-0285">Flavoprotein</keyword>
<protein>
    <recommendedName>
        <fullName evidence="9">FAD/NAD(P)-binding domain-containing protein</fullName>
    </recommendedName>
</protein>
<dbReference type="GO" id="GO:0004499">
    <property type="term" value="F:N,N-dimethylaniline monooxygenase activity"/>
    <property type="evidence" value="ECO:0007669"/>
    <property type="project" value="InterPro"/>
</dbReference>